<comment type="caution">
    <text evidence="8">The sequence shown here is derived from an EMBL/GenBank/DDBJ whole genome shotgun (WGS) entry which is preliminary data.</text>
</comment>
<name>A0ABQ9LRZ5_HEVBR</name>
<feature type="region of interest" description="Disordered" evidence="6">
    <location>
        <begin position="109"/>
        <end position="206"/>
    </location>
</feature>
<dbReference type="InterPro" id="IPR003340">
    <property type="entry name" value="B3_DNA-bd"/>
</dbReference>
<evidence type="ECO:0000313" key="9">
    <source>
        <dbReference type="Proteomes" id="UP001174677"/>
    </source>
</evidence>
<evidence type="ECO:0000259" key="7">
    <source>
        <dbReference type="PROSITE" id="PS50863"/>
    </source>
</evidence>
<dbReference type="PROSITE" id="PS50863">
    <property type="entry name" value="B3"/>
    <property type="match status" value="2"/>
</dbReference>
<dbReference type="CDD" id="cd10017">
    <property type="entry name" value="B3_DNA"/>
    <property type="match status" value="2"/>
</dbReference>
<evidence type="ECO:0000256" key="4">
    <source>
        <dbReference type="ARBA" id="ARBA00023163"/>
    </source>
</evidence>
<protein>
    <recommendedName>
        <fullName evidence="7">TF-B3 domain-containing protein</fullName>
    </recommendedName>
</protein>
<keyword evidence="9" id="KW-1185">Reference proteome</keyword>
<evidence type="ECO:0000256" key="2">
    <source>
        <dbReference type="ARBA" id="ARBA00023015"/>
    </source>
</evidence>
<dbReference type="Gene3D" id="2.40.330.10">
    <property type="entry name" value="DNA-binding pseudobarrel domain"/>
    <property type="match status" value="2"/>
</dbReference>
<evidence type="ECO:0000256" key="6">
    <source>
        <dbReference type="SAM" id="MobiDB-lite"/>
    </source>
</evidence>
<gene>
    <name evidence="8" type="ORF">P3X46_018856</name>
</gene>
<dbReference type="PANTHER" id="PTHR31920:SF135">
    <property type="entry name" value="B3 DOMAIN-CONTAINING PROTEIN OS03G0621600-RELATED"/>
    <property type="match status" value="1"/>
</dbReference>
<evidence type="ECO:0000256" key="3">
    <source>
        <dbReference type="ARBA" id="ARBA00023125"/>
    </source>
</evidence>
<dbReference type="Proteomes" id="UP001174677">
    <property type="component" value="Chromosome 10"/>
</dbReference>
<dbReference type="InterPro" id="IPR050655">
    <property type="entry name" value="Plant_B3_domain"/>
</dbReference>
<dbReference type="SMART" id="SM01019">
    <property type="entry name" value="B3"/>
    <property type="match status" value="2"/>
</dbReference>
<sequence>MVKPTTNVPSSIEFFKVFLSSVSSRQLSLPPAFVMQLNRPLLKKATLKDHNGKLWDVQLEKTERDLIIRKGWQEFASHHSLVDADFLVFKYDGNSQFYVKLYGKNGLEKEKTLPNNMSSTHMEESETETEDEKNRSHSISGCKRKYSNTASIENQKQGRSGGSRSKLRQAAGSSRGRRSKLRQAAGSSRGSQSKLRQATGSFRGRIHKLRQNTVTRNGEYKMARAYVTPQNPHFVTIMSRSTQYVVHVHKSVVKQHNLKLQETMTLCDENGQSWPVNLIFRDDGRIHINEGWRNFHRKHKLAIGDMCIFEFMPTEDDICDVLQVQIVRKNGEFDVGEA</sequence>
<dbReference type="EMBL" id="JARPOI010000010">
    <property type="protein sequence ID" value="KAJ9170776.1"/>
    <property type="molecule type" value="Genomic_DNA"/>
</dbReference>
<dbReference type="InterPro" id="IPR015300">
    <property type="entry name" value="DNA-bd_pseudobarrel_sf"/>
</dbReference>
<keyword evidence="2" id="KW-0805">Transcription regulation</keyword>
<evidence type="ECO:0000256" key="5">
    <source>
        <dbReference type="ARBA" id="ARBA00023242"/>
    </source>
</evidence>
<dbReference type="Pfam" id="PF02362">
    <property type="entry name" value="B3"/>
    <property type="match status" value="2"/>
</dbReference>
<dbReference type="PANTHER" id="PTHR31920">
    <property type="entry name" value="B3 DOMAIN-CONTAINING"/>
    <property type="match status" value="1"/>
</dbReference>
<keyword evidence="5" id="KW-0539">Nucleus</keyword>
<feature type="compositionally biased region" description="Polar residues" evidence="6">
    <location>
        <begin position="147"/>
        <end position="158"/>
    </location>
</feature>
<dbReference type="SUPFAM" id="SSF101936">
    <property type="entry name" value="DNA-binding pseudobarrel domain"/>
    <property type="match status" value="2"/>
</dbReference>
<feature type="domain" description="TF-B3" evidence="7">
    <location>
        <begin position="231"/>
        <end position="330"/>
    </location>
</feature>
<feature type="compositionally biased region" description="Polar residues" evidence="6">
    <location>
        <begin position="185"/>
        <end position="200"/>
    </location>
</feature>
<keyword evidence="3" id="KW-0238">DNA-binding</keyword>
<comment type="subcellular location">
    <subcellularLocation>
        <location evidence="1">Nucleus</location>
    </subcellularLocation>
</comment>
<keyword evidence="4" id="KW-0804">Transcription</keyword>
<proteinExistence type="predicted"/>
<reference evidence="8 9" key="1">
    <citation type="journal article" date="2023" name="Plant Biotechnol. J.">
        <title>Chromosome-level wild Hevea brasiliensis genome provides new tools for genomic-assisted breeding and valuable loci to elevate rubber yield.</title>
        <authorList>
            <person name="Cheng H."/>
            <person name="Song X."/>
            <person name="Hu Y."/>
            <person name="Wu T."/>
            <person name="Yang Q."/>
            <person name="An Z."/>
            <person name="Feng S."/>
            <person name="Deng Z."/>
            <person name="Wu W."/>
            <person name="Zeng X."/>
            <person name="Tu M."/>
            <person name="Wang X."/>
            <person name="Huang H."/>
        </authorList>
    </citation>
    <scope>NUCLEOTIDE SEQUENCE [LARGE SCALE GENOMIC DNA]</scope>
    <source>
        <strain evidence="8">MT/VB/25A 57/8</strain>
    </source>
</reference>
<evidence type="ECO:0000256" key="1">
    <source>
        <dbReference type="ARBA" id="ARBA00004123"/>
    </source>
</evidence>
<evidence type="ECO:0000313" key="8">
    <source>
        <dbReference type="EMBL" id="KAJ9170776.1"/>
    </source>
</evidence>
<organism evidence="8 9">
    <name type="scientific">Hevea brasiliensis</name>
    <name type="common">Para rubber tree</name>
    <name type="synonym">Siphonia brasiliensis</name>
    <dbReference type="NCBI Taxonomy" id="3981"/>
    <lineage>
        <taxon>Eukaryota</taxon>
        <taxon>Viridiplantae</taxon>
        <taxon>Streptophyta</taxon>
        <taxon>Embryophyta</taxon>
        <taxon>Tracheophyta</taxon>
        <taxon>Spermatophyta</taxon>
        <taxon>Magnoliopsida</taxon>
        <taxon>eudicotyledons</taxon>
        <taxon>Gunneridae</taxon>
        <taxon>Pentapetalae</taxon>
        <taxon>rosids</taxon>
        <taxon>fabids</taxon>
        <taxon>Malpighiales</taxon>
        <taxon>Euphorbiaceae</taxon>
        <taxon>Crotonoideae</taxon>
        <taxon>Micrandreae</taxon>
        <taxon>Hevea</taxon>
    </lineage>
</organism>
<accession>A0ABQ9LRZ5</accession>
<feature type="domain" description="TF-B3" evidence="7">
    <location>
        <begin position="12"/>
        <end position="105"/>
    </location>
</feature>